<keyword evidence="6" id="KW-1185">Reference proteome</keyword>
<dbReference type="InterPro" id="IPR016181">
    <property type="entry name" value="Acyl_CoA_acyltransferase"/>
</dbReference>
<dbReference type="InterPro" id="IPR050832">
    <property type="entry name" value="Bact_Acetyltransf"/>
</dbReference>
<proteinExistence type="predicted"/>
<keyword evidence="2" id="KW-0012">Acyltransferase</keyword>
<organism evidence="5 6">
    <name type="scientific">Cellulomonas denverensis</name>
    <dbReference type="NCBI Taxonomy" id="264297"/>
    <lineage>
        <taxon>Bacteria</taxon>
        <taxon>Bacillati</taxon>
        <taxon>Actinomycetota</taxon>
        <taxon>Actinomycetes</taxon>
        <taxon>Micrococcales</taxon>
        <taxon>Cellulomonadaceae</taxon>
        <taxon>Cellulomonas</taxon>
    </lineage>
</organism>
<dbReference type="CDD" id="cd04301">
    <property type="entry name" value="NAT_SF"/>
    <property type="match status" value="1"/>
</dbReference>
<dbReference type="PROSITE" id="PS51186">
    <property type="entry name" value="GNAT"/>
    <property type="match status" value="1"/>
</dbReference>
<evidence type="ECO:0000256" key="3">
    <source>
        <dbReference type="SAM" id="MobiDB-lite"/>
    </source>
</evidence>
<evidence type="ECO:0000256" key="1">
    <source>
        <dbReference type="ARBA" id="ARBA00022679"/>
    </source>
</evidence>
<evidence type="ECO:0000256" key="2">
    <source>
        <dbReference type="ARBA" id="ARBA00023315"/>
    </source>
</evidence>
<gene>
    <name evidence="5" type="ORF">HGA03_15970</name>
</gene>
<dbReference type="PANTHER" id="PTHR43877">
    <property type="entry name" value="AMINOALKYLPHOSPHONATE N-ACETYLTRANSFERASE-RELATED-RELATED"/>
    <property type="match status" value="1"/>
</dbReference>
<reference evidence="5 6" key="1">
    <citation type="submission" date="2020-04" db="EMBL/GenBank/DDBJ databases">
        <title>MicrobeNet Type strains.</title>
        <authorList>
            <person name="Nicholson A.C."/>
        </authorList>
    </citation>
    <scope>NUCLEOTIDE SEQUENCE [LARGE SCALE GENOMIC DNA]</scope>
    <source>
        <strain evidence="5 6">ATCC BAA-788</strain>
    </source>
</reference>
<accession>A0A7X6KXU6</accession>
<keyword evidence="1 5" id="KW-0808">Transferase</keyword>
<feature type="region of interest" description="Disordered" evidence="3">
    <location>
        <begin position="147"/>
        <end position="172"/>
    </location>
</feature>
<comment type="caution">
    <text evidence="5">The sequence shown here is derived from an EMBL/GenBank/DDBJ whole genome shotgun (WGS) entry which is preliminary data.</text>
</comment>
<evidence type="ECO:0000259" key="4">
    <source>
        <dbReference type="PROSITE" id="PS51186"/>
    </source>
</evidence>
<feature type="domain" description="N-acetyltransferase" evidence="4">
    <location>
        <begin position="8"/>
        <end position="171"/>
    </location>
</feature>
<evidence type="ECO:0000313" key="6">
    <source>
        <dbReference type="Proteomes" id="UP000581206"/>
    </source>
</evidence>
<dbReference type="InterPro" id="IPR000182">
    <property type="entry name" value="GNAT_dom"/>
</dbReference>
<sequence>MSDMRPEFTVRPATVADADAIAGVHIRSWQSAYRGMLPDEYLDTLDPAERATRWRRQLEHPDWGTTWVAVEGDTVVGFLSIGPSRDEDADSRTLEIYTVYLEPAVLGSGAARALMRTALAEVPPRSTVTLWTATGNERSRHFYRRHGFAPDGTERTEDIGGTELPEVRYRRG</sequence>
<dbReference type="EMBL" id="JAAXOX010000012">
    <property type="protein sequence ID" value="NKY24166.1"/>
    <property type="molecule type" value="Genomic_DNA"/>
</dbReference>
<evidence type="ECO:0000313" key="5">
    <source>
        <dbReference type="EMBL" id="NKY24166.1"/>
    </source>
</evidence>
<dbReference type="AlphaFoldDB" id="A0A7X6KXU6"/>
<dbReference type="Proteomes" id="UP000581206">
    <property type="component" value="Unassembled WGS sequence"/>
</dbReference>
<dbReference type="SUPFAM" id="SSF55729">
    <property type="entry name" value="Acyl-CoA N-acyltransferases (Nat)"/>
    <property type="match status" value="1"/>
</dbReference>
<dbReference type="GO" id="GO:0016747">
    <property type="term" value="F:acyltransferase activity, transferring groups other than amino-acyl groups"/>
    <property type="evidence" value="ECO:0007669"/>
    <property type="project" value="InterPro"/>
</dbReference>
<protein>
    <submittedName>
        <fullName evidence="5">GNAT family N-acetyltransferase</fullName>
    </submittedName>
</protein>
<dbReference type="Pfam" id="PF00583">
    <property type="entry name" value="Acetyltransf_1"/>
    <property type="match status" value="1"/>
</dbReference>
<dbReference type="Gene3D" id="3.40.630.30">
    <property type="match status" value="1"/>
</dbReference>
<name>A0A7X6KXU6_9CELL</name>
<dbReference type="RefSeq" id="WP_168631295.1">
    <property type="nucleotide sequence ID" value="NZ_BONL01000008.1"/>
</dbReference>